<proteinExistence type="inferred from homology"/>
<comment type="function">
    <text evidence="11">Siroheme synthase involved in methionine biosynthesis.</text>
</comment>
<evidence type="ECO:0000256" key="6">
    <source>
        <dbReference type="ARBA" id="ARBA00023002"/>
    </source>
</evidence>
<keyword evidence="5" id="KW-0949">S-adenosyl-L-methionine</keyword>
<dbReference type="Proteomes" id="UP000799302">
    <property type="component" value="Unassembled WGS sequence"/>
</dbReference>
<feature type="domain" description="Siroheme synthase central" evidence="16">
    <location>
        <begin position="447"/>
        <end position="473"/>
    </location>
</feature>
<dbReference type="FunFam" id="3.40.1010.10:FF:000006">
    <property type="entry name" value="Siroheme synthase, putative"/>
    <property type="match status" value="1"/>
</dbReference>
<dbReference type="InterPro" id="IPR028162">
    <property type="entry name" value="Met8_C"/>
</dbReference>
<dbReference type="SUPFAM" id="SSF75615">
    <property type="entry name" value="Siroheme synthase middle domains-like"/>
    <property type="match status" value="1"/>
</dbReference>
<dbReference type="Gene3D" id="3.30.950.10">
    <property type="entry name" value="Methyltransferase, Cobalt-precorrin-4 Transmethylase, Domain 2"/>
    <property type="match status" value="1"/>
</dbReference>
<gene>
    <name evidence="17" type="ORF">BT63DRAFT_474652</name>
</gene>
<evidence type="ECO:0000256" key="11">
    <source>
        <dbReference type="ARBA" id="ARBA00055636"/>
    </source>
</evidence>
<evidence type="ECO:0000259" key="14">
    <source>
        <dbReference type="Pfam" id="PF00590"/>
    </source>
</evidence>
<evidence type="ECO:0000256" key="4">
    <source>
        <dbReference type="ARBA" id="ARBA00022679"/>
    </source>
</evidence>
<dbReference type="SUPFAM" id="SSF53790">
    <property type="entry name" value="Tetrapyrrole methylase"/>
    <property type="match status" value="1"/>
</dbReference>
<dbReference type="PANTHER" id="PTHR45790">
    <property type="entry name" value="SIROHEME SYNTHASE-RELATED"/>
    <property type="match status" value="1"/>
</dbReference>
<keyword evidence="13" id="KW-0175">Coiled coil</keyword>
<evidence type="ECO:0000256" key="3">
    <source>
        <dbReference type="ARBA" id="ARBA00022605"/>
    </source>
</evidence>
<dbReference type="Gene3D" id="3.40.50.720">
    <property type="entry name" value="NAD(P)-binding Rossmann-like Domain"/>
    <property type="match status" value="1"/>
</dbReference>
<sequence length="873" mass="94702">MSTAIWPPIASTHLAKEEEDSLAKELEWLLESLQDTLKSLKDGLDEVATLMTPSETGSTLVLSTHRSESVKGFVTRLGTRITKGDIKLRLATLPPPRGMTSYPLTISNEPDAPALVLDQLSSVRALLNACLDVVDASTWAGDIKNPNFIAGQLRLLDVNLQQAKAALKGGTESQQLPWYKNVVDENTFTPPLPPNVSFHLCISDAALVLELRTLELQTAGHAEAQSSFSILGFALGASRPQNHDEVDEIFTWKGQDAKVKEKIRVESSDPILMMALAKLISLERTIALARRGLDTNQSGVFDPRSRQLEAPPDPMAPALLTAVDSTDHVHIIIGSNPLAGARCSRSIEVGAKPKLIAAEDALLHYSISKRIELGEVEWVKGALKDEMLTTLGREEVDGVVDAVFVTLPVKNPLRTHISNLCRRLRIPVNITDSHSLSTFTILSTHCDGPLQIGITTSGKGCKLSSRIKREIAASLPQNLGLAVERLGSLRKKFIEEDNKLTHALEDDLDGEDEDLAQPATFNQLIRPEDVEAARDRRMRWLAQICEYWPLKRLASITDADIDTILNSYRTSATSAGQLAPTATGLDARIASRRGRIILAGSGPGSPDLLTLATLNAIKAADVILADKLVPAPVLDLIPRRTPVHIARKFPGNAEAAQDELLEMGIKAVSQGQTVLRLKQGDPFLYGRGGEEVRWFRAKGVEPLVLPGVTSSLAAPLFAGIPVTMRDVADQLLVCTGTGRKGALPAMPEYVSTRTVVLLMALHRLPQLVAGLTGQTVEGIEMPKNEHPWPADTPCTIVERASCRDQRVIRSTLQHVCAAVEELGSRPPGLLVLGRACGALKEWDGRWVVEEGFEGVEDIGGLGISELEEMRDAV</sequence>
<name>A0A6A6UU66_9PEZI</name>
<protein>
    <recommendedName>
        <fullName evidence="19">Uroporphyrin-III C-methyltransferase</fullName>
    </recommendedName>
</protein>
<keyword evidence="7" id="KW-0520">NAD</keyword>
<dbReference type="CDD" id="cd11642">
    <property type="entry name" value="SUMT"/>
    <property type="match status" value="1"/>
</dbReference>
<dbReference type="InterPro" id="IPR003043">
    <property type="entry name" value="Uropor_MeTrfase_CS"/>
</dbReference>
<evidence type="ECO:0000256" key="9">
    <source>
        <dbReference type="ARBA" id="ARBA00023244"/>
    </source>
</evidence>
<dbReference type="PANTHER" id="PTHR45790:SF6">
    <property type="entry name" value="UROPORPHYRINOGEN-III C-METHYLTRANSFERASE"/>
    <property type="match status" value="1"/>
</dbReference>
<organism evidence="17 18">
    <name type="scientific">Microthyrium microscopicum</name>
    <dbReference type="NCBI Taxonomy" id="703497"/>
    <lineage>
        <taxon>Eukaryota</taxon>
        <taxon>Fungi</taxon>
        <taxon>Dikarya</taxon>
        <taxon>Ascomycota</taxon>
        <taxon>Pezizomycotina</taxon>
        <taxon>Dothideomycetes</taxon>
        <taxon>Dothideomycetes incertae sedis</taxon>
        <taxon>Microthyriales</taxon>
        <taxon>Microthyriaceae</taxon>
        <taxon>Microthyrium</taxon>
    </lineage>
</organism>
<dbReference type="AlphaFoldDB" id="A0A6A6UU66"/>
<comment type="catalytic activity">
    <reaction evidence="10">
        <text>uroporphyrinogen III + 2 S-adenosyl-L-methionine = precorrin-2 + 2 S-adenosyl-L-homocysteine + H(+)</text>
        <dbReference type="Rhea" id="RHEA:32459"/>
        <dbReference type="ChEBI" id="CHEBI:15378"/>
        <dbReference type="ChEBI" id="CHEBI:57308"/>
        <dbReference type="ChEBI" id="CHEBI:57856"/>
        <dbReference type="ChEBI" id="CHEBI:58827"/>
        <dbReference type="ChEBI" id="CHEBI:59789"/>
        <dbReference type="EC" id="2.1.1.107"/>
    </reaction>
</comment>
<keyword evidence="8" id="KW-0486">Methionine biosynthesis</keyword>
<reference evidence="17" key="1">
    <citation type="journal article" date="2020" name="Stud. Mycol.">
        <title>101 Dothideomycetes genomes: a test case for predicting lifestyles and emergence of pathogens.</title>
        <authorList>
            <person name="Haridas S."/>
            <person name="Albert R."/>
            <person name="Binder M."/>
            <person name="Bloem J."/>
            <person name="Labutti K."/>
            <person name="Salamov A."/>
            <person name="Andreopoulos B."/>
            <person name="Baker S."/>
            <person name="Barry K."/>
            <person name="Bills G."/>
            <person name="Bluhm B."/>
            <person name="Cannon C."/>
            <person name="Castanera R."/>
            <person name="Culley D."/>
            <person name="Daum C."/>
            <person name="Ezra D."/>
            <person name="Gonzalez J."/>
            <person name="Henrissat B."/>
            <person name="Kuo A."/>
            <person name="Liang C."/>
            <person name="Lipzen A."/>
            <person name="Lutzoni F."/>
            <person name="Magnuson J."/>
            <person name="Mondo S."/>
            <person name="Nolan M."/>
            <person name="Ohm R."/>
            <person name="Pangilinan J."/>
            <person name="Park H.-J."/>
            <person name="Ramirez L."/>
            <person name="Alfaro M."/>
            <person name="Sun H."/>
            <person name="Tritt A."/>
            <person name="Yoshinaga Y."/>
            <person name="Zwiers L.-H."/>
            <person name="Turgeon B."/>
            <person name="Goodwin S."/>
            <person name="Spatafora J."/>
            <person name="Crous P."/>
            <person name="Grigoriev I."/>
        </authorList>
    </citation>
    <scope>NUCLEOTIDE SEQUENCE</scope>
    <source>
        <strain evidence="17">CBS 115976</strain>
    </source>
</reference>
<dbReference type="OrthoDB" id="508204at2759"/>
<dbReference type="Pfam" id="PF14824">
    <property type="entry name" value="Sirohm_synth_M"/>
    <property type="match status" value="1"/>
</dbReference>
<evidence type="ECO:0000256" key="13">
    <source>
        <dbReference type="SAM" id="Coils"/>
    </source>
</evidence>
<dbReference type="Gene3D" id="3.40.1010.10">
    <property type="entry name" value="Cobalt-precorrin-4 Transmethylase, Domain 1"/>
    <property type="match status" value="1"/>
</dbReference>
<keyword evidence="18" id="KW-1185">Reference proteome</keyword>
<evidence type="ECO:0000256" key="2">
    <source>
        <dbReference type="ARBA" id="ARBA00022603"/>
    </source>
</evidence>
<keyword evidence="4 12" id="KW-0808">Transferase</keyword>
<keyword evidence="6" id="KW-0560">Oxidoreductase</keyword>
<dbReference type="Pfam" id="PF14823">
    <property type="entry name" value="Sirohm_synth_C"/>
    <property type="match status" value="1"/>
</dbReference>
<dbReference type="Pfam" id="PF00590">
    <property type="entry name" value="TP_methylase"/>
    <property type="match status" value="1"/>
</dbReference>
<dbReference type="GO" id="GO:0016491">
    <property type="term" value="F:oxidoreductase activity"/>
    <property type="evidence" value="ECO:0007669"/>
    <property type="project" value="UniProtKB-KW"/>
</dbReference>
<dbReference type="InterPro" id="IPR000878">
    <property type="entry name" value="4pyrrol_Mease"/>
</dbReference>
<dbReference type="PROSITE" id="PS00840">
    <property type="entry name" value="SUMT_2"/>
    <property type="match status" value="1"/>
</dbReference>
<evidence type="ECO:0000256" key="10">
    <source>
        <dbReference type="ARBA" id="ARBA00052360"/>
    </source>
</evidence>
<dbReference type="GO" id="GO:0032259">
    <property type="term" value="P:methylation"/>
    <property type="evidence" value="ECO:0007669"/>
    <property type="project" value="UniProtKB-KW"/>
</dbReference>
<keyword evidence="2 12" id="KW-0489">Methyltransferase</keyword>
<dbReference type="InterPro" id="IPR014776">
    <property type="entry name" value="4pyrrole_Mease_sub2"/>
</dbReference>
<dbReference type="Pfam" id="PF13241">
    <property type="entry name" value="NAD_binding_7"/>
    <property type="match status" value="1"/>
</dbReference>
<dbReference type="GO" id="GO:0009086">
    <property type="term" value="P:methionine biosynthetic process"/>
    <property type="evidence" value="ECO:0007669"/>
    <property type="project" value="UniProtKB-KW"/>
</dbReference>
<dbReference type="GO" id="GO:0019354">
    <property type="term" value="P:siroheme biosynthetic process"/>
    <property type="evidence" value="ECO:0007669"/>
    <property type="project" value="InterPro"/>
</dbReference>
<dbReference type="InterPro" id="IPR028241">
    <property type="entry name" value="RAVE2/Rogdi"/>
</dbReference>
<evidence type="ECO:0000256" key="8">
    <source>
        <dbReference type="ARBA" id="ARBA00023167"/>
    </source>
</evidence>
<evidence type="ECO:0008006" key="19">
    <source>
        <dbReference type="Google" id="ProtNLM"/>
    </source>
</evidence>
<dbReference type="GO" id="GO:0004851">
    <property type="term" value="F:uroporphyrin-III C-methyltransferase activity"/>
    <property type="evidence" value="ECO:0007669"/>
    <property type="project" value="UniProtKB-EC"/>
</dbReference>
<evidence type="ECO:0000259" key="16">
    <source>
        <dbReference type="Pfam" id="PF14824"/>
    </source>
</evidence>
<evidence type="ECO:0000313" key="18">
    <source>
        <dbReference type="Proteomes" id="UP000799302"/>
    </source>
</evidence>
<dbReference type="InterPro" id="IPR035996">
    <property type="entry name" value="4pyrrol_Methylase_sf"/>
</dbReference>
<evidence type="ECO:0000256" key="5">
    <source>
        <dbReference type="ARBA" id="ARBA00022691"/>
    </source>
</evidence>
<evidence type="ECO:0000256" key="12">
    <source>
        <dbReference type="RuleBase" id="RU003960"/>
    </source>
</evidence>
<feature type="coiled-coil region" evidence="13">
    <location>
        <begin position="16"/>
        <end position="50"/>
    </location>
</feature>
<dbReference type="Pfam" id="PF10259">
    <property type="entry name" value="Rogdi_lz"/>
    <property type="match status" value="1"/>
</dbReference>
<evidence type="ECO:0000256" key="7">
    <source>
        <dbReference type="ARBA" id="ARBA00023027"/>
    </source>
</evidence>
<comment type="similarity">
    <text evidence="1 12">Belongs to the precorrin methyltransferase family.</text>
</comment>
<keyword evidence="9" id="KW-0627">Porphyrin biosynthesis</keyword>
<feature type="domain" description="Siroheme biosynthesis protein Met8 C-terminal" evidence="15">
    <location>
        <begin position="532"/>
        <end position="571"/>
    </location>
</feature>
<dbReference type="FunFam" id="3.30.950.10:FF:000005">
    <property type="entry name" value="Uroporphyrin-III c-methyltransferase, putative"/>
    <property type="match status" value="1"/>
</dbReference>
<keyword evidence="3" id="KW-0028">Amino-acid biosynthesis</keyword>
<evidence type="ECO:0000313" key="17">
    <source>
        <dbReference type="EMBL" id="KAF2674971.1"/>
    </source>
</evidence>
<evidence type="ECO:0000256" key="1">
    <source>
        <dbReference type="ARBA" id="ARBA00005879"/>
    </source>
</evidence>
<dbReference type="InterPro" id="IPR014777">
    <property type="entry name" value="4pyrrole_Mease_sub1"/>
</dbReference>
<accession>A0A6A6UU66</accession>
<dbReference type="InterPro" id="IPR006366">
    <property type="entry name" value="CobA/CysG_C"/>
</dbReference>
<dbReference type="InterPro" id="IPR050161">
    <property type="entry name" value="Siro_Cobalamin_biosynth"/>
</dbReference>
<dbReference type="FunFam" id="3.40.50.720:FF:000504">
    <property type="entry name" value="Siroheme synthase, putative"/>
    <property type="match status" value="1"/>
</dbReference>
<feature type="domain" description="Tetrapyrrole methylase" evidence="14">
    <location>
        <begin position="595"/>
        <end position="814"/>
    </location>
</feature>
<evidence type="ECO:0000259" key="15">
    <source>
        <dbReference type="Pfam" id="PF14823"/>
    </source>
</evidence>
<dbReference type="EMBL" id="MU004230">
    <property type="protein sequence ID" value="KAF2674971.1"/>
    <property type="molecule type" value="Genomic_DNA"/>
</dbReference>
<dbReference type="InterPro" id="IPR028281">
    <property type="entry name" value="Sirohaem_synthase_central"/>
</dbReference>